<dbReference type="InterPro" id="IPR025672">
    <property type="entry name" value="Sigma_reg_C_dom"/>
</dbReference>
<evidence type="ECO:0000313" key="2">
    <source>
        <dbReference type="EMBL" id="NUU62906.1"/>
    </source>
</evidence>
<name>A0A850EQZ0_9BACL</name>
<evidence type="ECO:0000313" key="3">
    <source>
        <dbReference type="Proteomes" id="UP000564806"/>
    </source>
</evidence>
<accession>A0A850EQZ0</accession>
<protein>
    <submittedName>
        <fullName evidence="2">Anti sigma factor C-terminal domain-containing protein</fullName>
    </submittedName>
</protein>
<proteinExistence type="predicted"/>
<dbReference type="EMBL" id="JABWCS010000216">
    <property type="protein sequence ID" value="NUU62906.1"/>
    <property type="molecule type" value="Genomic_DNA"/>
</dbReference>
<dbReference type="AlphaFoldDB" id="A0A850EQZ0"/>
<reference evidence="2" key="1">
    <citation type="submission" date="2020-06" db="EMBL/GenBank/DDBJ databases">
        <title>Paenibacillus sp. nov., isolated from soil.</title>
        <authorList>
            <person name="Seo Y.L."/>
        </authorList>
    </citation>
    <scope>NUCLEOTIDE SEQUENCE [LARGE SCALE GENOMIC DNA]</scope>
    <source>
        <strain evidence="2">JW14</strain>
    </source>
</reference>
<evidence type="ECO:0000259" key="1">
    <source>
        <dbReference type="Pfam" id="PF13791"/>
    </source>
</evidence>
<dbReference type="Proteomes" id="UP000564806">
    <property type="component" value="Unassembled WGS sequence"/>
</dbReference>
<comment type="caution">
    <text evidence="2">The sequence shown here is derived from an EMBL/GenBank/DDBJ whole genome shotgun (WGS) entry which is preliminary data.</text>
</comment>
<gene>
    <name evidence="2" type="ORF">HPT30_21390</name>
</gene>
<keyword evidence="3" id="KW-1185">Reference proteome</keyword>
<sequence>MVLGNSYDRSDIAHLEMVNGPERSDQIYGFQAFTDRLAPKVKTTEEQFIHNIQTVIDSSNSYYSKQATKVLSAVKDHQQEGMIIGMVVTGTRGQLKKLEGLPFIKAATLGATVDMY</sequence>
<dbReference type="Pfam" id="PF13791">
    <property type="entry name" value="Sigma_reg_C"/>
    <property type="match status" value="1"/>
</dbReference>
<dbReference type="RefSeq" id="WP_175373336.1">
    <property type="nucleotide sequence ID" value="NZ_JABWCS010000216.1"/>
</dbReference>
<feature type="domain" description="Sigma factor regulator C-terminal" evidence="1">
    <location>
        <begin position="26"/>
        <end position="110"/>
    </location>
</feature>
<organism evidence="2 3">
    <name type="scientific">Paenibacillus agri</name>
    <dbReference type="NCBI Taxonomy" id="2744309"/>
    <lineage>
        <taxon>Bacteria</taxon>
        <taxon>Bacillati</taxon>
        <taxon>Bacillota</taxon>
        <taxon>Bacilli</taxon>
        <taxon>Bacillales</taxon>
        <taxon>Paenibacillaceae</taxon>
        <taxon>Paenibacillus</taxon>
    </lineage>
</organism>